<dbReference type="InterPro" id="IPR021825">
    <property type="entry name" value="RETICULATA-related"/>
</dbReference>
<dbReference type="GO" id="GO:0099402">
    <property type="term" value="P:plant organ development"/>
    <property type="evidence" value="ECO:0007669"/>
    <property type="project" value="TreeGrafter"/>
</dbReference>
<dbReference type="KEGG" id="rsz:108828603"/>
<dbReference type="PANTHER" id="PTHR31038:SF2">
    <property type="entry name" value="PROTEIN RETICULATA-RELATED 1, CHLOROPLASTIC"/>
    <property type="match status" value="1"/>
</dbReference>
<reference evidence="12" key="2">
    <citation type="submission" date="2025-08" db="UniProtKB">
        <authorList>
            <consortium name="RefSeq"/>
        </authorList>
    </citation>
    <scope>IDENTIFICATION</scope>
    <source>
        <tissue evidence="12">Leaf</tissue>
    </source>
</reference>
<proteinExistence type="inferred from homology"/>
<evidence type="ECO:0000256" key="1">
    <source>
        <dbReference type="ARBA" id="ARBA00004508"/>
    </source>
</evidence>
<evidence type="ECO:0000256" key="2">
    <source>
        <dbReference type="ARBA" id="ARBA00010793"/>
    </source>
</evidence>
<dbReference type="PANTHER" id="PTHR31038">
    <property type="entry name" value="EXPRESSED PROTEIN-RELATED"/>
    <property type="match status" value="1"/>
</dbReference>
<organism evidence="11 12">
    <name type="scientific">Raphanus sativus</name>
    <name type="common">Radish</name>
    <name type="synonym">Raphanus raphanistrum var. sativus</name>
    <dbReference type="NCBI Taxonomy" id="3726"/>
    <lineage>
        <taxon>Eukaryota</taxon>
        <taxon>Viridiplantae</taxon>
        <taxon>Streptophyta</taxon>
        <taxon>Embryophyta</taxon>
        <taxon>Tracheophyta</taxon>
        <taxon>Spermatophyta</taxon>
        <taxon>Magnoliopsida</taxon>
        <taxon>eudicotyledons</taxon>
        <taxon>Gunneridae</taxon>
        <taxon>Pentapetalae</taxon>
        <taxon>rosids</taxon>
        <taxon>malvids</taxon>
        <taxon>Brassicales</taxon>
        <taxon>Brassicaceae</taxon>
        <taxon>Brassiceae</taxon>
        <taxon>Raphanus</taxon>
    </lineage>
</organism>
<protein>
    <submittedName>
        <fullName evidence="12">Protein RETICULATA-RELATED 1, chloroplastic-like</fullName>
    </submittedName>
</protein>
<keyword evidence="8 10" id="KW-0472">Membrane</keyword>
<feature type="transmembrane region" description="Helical" evidence="10">
    <location>
        <begin position="384"/>
        <end position="406"/>
    </location>
</feature>
<keyword evidence="4" id="KW-0934">Plastid</keyword>
<dbReference type="Proteomes" id="UP000504610">
    <property type="component" value="Chromosome 5"/>
</dbReference>
<dbReference type="KEGG" id="rsz:130512378"/>
<gene>
    <name evidence="12" type="primary">LOC130512378</name>
</gene>
<evidence type="ECO:0000256" key="10">
    <source>
        <dbReference type="SAM" id="Phobius"/>
    </source>
</evidence>
<name>A0A9W3DQT3_RAPSA</name>
<evidence type="ECO:0000256" key="3">
    <source>
        <dbReference type="ARBA" id="ARBA00022528"/>
    </source>
</evidence>
<feature type="region of interest" description="Disordered" evidence="9">
    <location>
        <begin position="137"/>
        <end position="162"/>
    </location>
</feature>
<evidence type="ECO:0000256" key="5">
    <source>
        <dbReference type="ARBA" id="ARBA00022692"/>
    </source>
</evidence>
<evidence type="ECO:0000256" key="7">
    <source>
        <dbReference type="ARBA" id="ARBA00022989"/>
    </source>
</evidence>
<dbReference type="GeneID" id="130512378"/>
<evidence type="ECO:0000256" key="6">
    <source>
        <dbReference type="ARBA" id="ARBA00022946"/>
    </source>
</evidence>
<sequence>MSHTVFQSAVVVAPRPSLPIPRSISFLPCKPRRVSFVRASSSSSSSSLIDSVGDSVSGLERCLQLPFSGDSAPSSSYSTISASSASAQMCPVMKGGKFGSVGAVTLEKGKLDMTQKKVESTPEIATGGGGGDIGKKINFGGGDGGDDDGDDDDYFDEFDDDDDGDEGGLFRRRMFLAEMFDRKFVDAVLNEWQKTMLDLPAGLRQAYEMGLVSSAQMVKFLAINARPTTTRLISRALPQGLSRAFVGRMLADPSFLYRLVLEQAATVGCSVWWEVKTRKDRIKEEWDLALINVLTVSACNAAAVWLLAPSRSYGNTFRFDLQNTLQKLPNNVFETSYPLREFDLQKRVHSLFYKAAELSILGVATGAFQGSLSNFLAGKKKNRVSVTVPSVTTNALGYGAFLGLYANLRYQLLCGFERTMSSHFDVIGVALFFGTAVRIMNVQLGERSRQIWLGVEADPLAQSDGFLAKAYNRPSSEEGGVAKPSSRWFISKNAIVSGLFGMKKQQEDSGSDSPPPPKARRKRIVRKKVAAAASAS</sequence>
<accession>A0A9W3DQT3</accession>
<keyword evidence="11" id="KW-1185">Reference proteome</keyword>
<keyword evidence="5 10" id="KW-0812">Transmembrane</keyword>
<reference evidence="11" key="1">
    <citation type="journal article" date="2019" name="Database">
        <title>The radish genome database (RadishGD): an integrated information resource for radish genomics.</title>
        <authorList>
            <person name="Yu H.J."/>
            <person name="Baek S."/>
            <person name="Lee Y.J."/>
            <person name="Cho A."/>
            <person name="Mun J.H."/>
        </authorList>
    </citation>
    <scope>NUCLEOTIDE SEQUENCE [LARGE SCALE GENOMIC DNA]</scope>
    <source>
        <strain evidence="11">cv. WK10039</strain>
    </source>
</reference>
<feature type="transmembrane region" description="Helical" evidence="10">
    <location>
        <begin position="426"/>
        <end position="444"/>
    </location>
</feature>
<comment type="subcellular location">
    <subcellularLocation>
        <location evidence="1">Plastid</location>
        <location evidence="1">Chloroplast membrane</location>
        <topology evidence="1">Multi-pass membrane protein</topology>
    </subcellularLocation>
</comment>
<evidence type="ECO:0000256" key="8">
    <source>
        <dbReference type="ARBA" id="ARBA00023136"/>
    </source>
</evidence>
<dbReference type="AlphaFoldDB" id="A0A9W3DQT3"/>
<evidence type="ECO:0000313" key="12">
    <source>
        <dbReference type="RefSeq" id="XP_056866272.1"/>
    </source>
</evidence>
<comment type="similarity">
    <text evidence="2">Belongs to the RETICULATA family.</text>
</comment>
<keyword evidence="6" id="KW-0809">Transit peptide</keyword>
<dbReference type="Pfam" id="PF11891">
    <property type="entry name" value="RETICULATA-like"/>
    <property type="match status" value="1"/>
</dbReference>
<dbReference type="OrthoDB" id="513951at2759"/>
<evidence type="ECO:0000256" key="4">
    <source>
        <dbReference type="ARBA" id="ARBA00022640"/>
    </source>
</evidence>
<keyword evidence="3" id="KW-0150">Chloroplast</keyword>
<feature type="compositionally biased region" description="Acidic residues" evidence="9">
    <location>
        <begin position="144"/>
        <end position="162"/>
    </location>
</feature>
<feature type="transmembrane region" description="Helical" evidence="10">
    <location>
        <begin position="288"/>
        <end position="308"/>
    </location>
</feature>
<feature type="region of interest" description="Disordered" evidence="9">
    <location>
        <begin position="504"/>
        <end position="526"/>
    </location>
</feature>
<evidence type="ECO:0000313" key="11">
    <source>
        <dbReference type="Proteomes" id="UP000504610"/>
    </source>
</evidence>
<dbReference type="RefSeq" id="XP_056866272.1">
    <property type="nucleotide sequence ID" value="XM_057010292.1"/>
</dbReference>
<dbReference type="RefSeq" id="XP_018457847.2">
    <property type="nucleotide sequence ID" value="XM_018602345.2"/>
</dbReference>
<keyword evidence="7 10" id="KW-1133">Transmembrane helix</keyword>
<dbReference type="GO" id="GO:0009706">
    <property type="term" value="C:chloroplast inner membrane"/>
    <property type="evidence" value="ECO:0007669"/>
    <property type="project" value="TreeGrafter"/>
</dbReference>
<evidence type="ECO:0000256" key="9">
    <source>
        <dbReference type="SAM" id="MobiDB-lite"/>
    </source>
</evidence>
<feature type="transmembrane region" description="Helical" evidence="10">
    <location>
        <begin position="351"/>
        <end position="372"/>
    </location>
</feature>